<evidence type="ECO:0000256" key="4">
    <source>
        <dbReference type="ARBA" id="ARBA00023125"/>
    </source>
</evidence>
<organism evidence="7 8">
    <name type="scientific">Colletotrichum sublineola</name>
    <name type="common">Sorghum anthracnose fungus</name>
    <dbReference type="NCBI Taxonomy" id="1173701"/>
    <lineage>
        <taxon>Eukaryota</taxon>
        <taxon>Fungi</taxon>
        <taxon>Dikarya</taxon>
        <taxon>Ascomycota</taxon>
        <taxon>Pezizomycotina</taxon>
        <taxon>Sordariomycetes</taxon>
        <taxon>Hypocreomycetidae</taxon>
        <taxon>Glomerellales</taxon>
        <taxon>Glomerellaceae</taxon>
        <taxon>Colletotrichum</taxon>
        <taxon>Colletotrichum graminicola species complex</taxon>
    </lineage>
</organism>
<evidence type="ECO:0000256" key="6">
    <source>
        <dbReference type="ARBA" id="ARBA00023242"/>
    </source>
</evidence>
<evidence type="ECO:0008006" key="9">
    <source>
        <dbReference type="Google" id="ProtNLM"/>
    </source>
</evidence>
<dbReference type="GO" id="GO:0046872">
    <property type="term" value="F:metal ion binding"/>
    <property type="evidence" value="ECO:0007669"/>
    <property type="project" value="UniProtKB-KW"/>
</dbReference>
<evidence type="ECO:0000256" key="2">
    <source>
        <dbReference type="ARBA" id="ARBA00022833"/>
    </source>
</evidence>
<dbReference type="EMBL" id="JMSE01000033">
    <property type="protein sequence ID" value="KDN72158.1"/>
    <property type="molecule type" value="Genomic_DNA"/>
</dbReference>
<keyword evidence="2" id="KW-0862">Zinc</keyword>
<dbReference type="PANTHER" id="PTHR36206">
    <property type="entry name" value="ASPERCRYPTIN BIOSYNTHESIS CLUSTER-SPECIFIC TRANSCRIPTION REGULATOR ATNN-RELATED"/>
    <property type="match status" value="1"/>
</dbReference>
<sequence length="452" mass="51400">MVSPNLPGATDPYFWTHLVVQFSRYEPAVRHGIVAISSLYEGIVWGEDNPFGAWAHQCQNNNILALRHYNAAIKELKVMQNPGLVLLVCILFICLEVLQDNRDAALRHCTHGIAILAGSGSASINWVREYLMPLFRRLTTLPFFFKSREADALDLAISRYPLRWSTFSNQAEAGAMVEDIMNQAMLLARQGFPFRIGPNRHEPIPPHLWKEQDRVLCLARQWHAMFMDLEARSKVQKTGVARALMLARYRITLVWGAEALSRTEMGYDDYEDEFRSMIDSVEAAAFENNECIKQRPSFEMGFLTPLFFCAHRCRVLDLRLKALGLIKILTASRESLWKREGMYAVARLIIETEHGLVLDDNGRPRPGAAPMYPALPPEDTRVLHFCPGGAEKYEEMFFGHMESHSKMVLFTRNRSGKIYLRLEAVADVPTPPLTVSEGRAEKIGFLSWGVRS</sequence>
<evidence type="ECO:0000313" key="7">
    <source>
        <dbReference type="EMBL" id="KDN72158.1"/>
    </source>
</evidence>
<dbReference type="GO" id="GO:0003677">
    <property type="term" value="F:DNA binding"/>
    <property type="evidence" value="ECO:0007669"/>
    <property type="project" value="UniProtKB-KW"/>
</dbReference>
<keyword evidence="6" id="KW-0539">Nucleus</keyword>
<comment type="caution">
    <text evidence="7">The sequence shown here is derived from an EMBL/GenBank/DDBJ whole genome shotgun (WGS) entry which is preliminary data.</text>
</comment>
<evidence type="ECO:0000256" key="3">
    <source>
        <dbReference type="ARBA" id="ARBA00023015"/>
    </source>
</evidence>
<evidence type="ECO:0000313" key="8">
    <source>
        <dbReference type="Proteomes" id="UP000027238"/>
    </source>
</evidence>
<dbReference type="OrthoDB" id="2593732at2759"/>
<keyword evidence="3" id="KW-0805">Transcription regulation</keyword>
<gene>
    <name evidence="7" type="ORF">CSUB01_10487</name>
</gene>
<dbReference type="eggNOG" id="ENOG502SJUF">
    <property type="taxonomic scope" value="Eukaryota"/>
</dbReference>
<evidence type="ECO:0000256" key="5">
    <source>
        <dbReference type="ARBA" id="ARBA00023163"/>
    </source>
</evidence>
<keyword evidence="1" id="KW-0479">Metal-binding</keyword>
<keyword evidence="5" id="KW-0804">Transcription</keyword>
<protein>
    <recommendedName>
        <fullName evidence="9">C6 zinc finger domain-containing protein</fullName>
    </recommendedName>
</protein>
<dbReference type="PANTHER" id="PTHR36206:SF16">
    <property type="entry name" value="TRANSCRIPTION FACTOR DOMAIN-CONTAINING PROTEIN-RELATED"/>
    <property type="match status" value="1"/>
</dbReference>
<dbReference type="InterPro" id="IPR052360">
    <property type="entry name" value="Transcr_Regulatory_Proteins"/>
</dbReference>
<proteinExistence type="predicted"/>
<name>A0A066XSF3_COLSU</name>
<keyword evidence="8" id="KW-1185">Reference proteome</keyword>
<dbReference type="AlphaFoldDB" id="A0A066XSF3"/>
<evidence type="ECO:0000256" key="1">
    <source>
        <dbReference type="ARBA" id="ARBA00022723"/>
    </source>
</evidence>
<reference evidence="8" key="1">
    <citation type="journal article" date="2014" name="Genome Announc.">
        <title>Draft genome sequence of Colletotrichum sublineola, a destructive pathogen of cultivated sorghum.</title>
        <authorList>
            <person name="Baroncelli R."/>
            <person name="Sanz-Martin J.M."/>
            <person name="Rech G.E."/>
            <person name="Sukno S.A."/>
            <person name="Thon M.R."/>
        </authorList>
    </citation>
    <scope>NUCLEOTIDE SEQUENCE [LARGE SCALE GENOMIC DNA]</scope>
    <source>
        <strain evidence="8">TX430BB</strain>
    </source>
</reference>
<dbReference type="HOGENOM" id="CLU_011409_12_2_1"/>
<accession>A0A066XSF3</accession>
<dbReference type="OMA" id="ICVEYLL"/>
<dbReference type="Proteomes" id="UP000027238">
    <property type="component" value="Unassembled WGS sequence"/>
</dbReference>
<keyword evidence="4" id="KW-0238">DNA-binding</keyword>
<dbReference type="STRING" id="1173701.A0A066XSF3"/>